<evidence type="ECO:0000256" key="1">
    <source>
        <dbReference type="SAM" id="Phobius"/>
    </source>
</evidence>
<dbReference type="Proteomes" id="UP000292039">
    <property type="component" value="Unassembled WGS sequence"/>
</dbReference>
<dbReference type="AlphaFoldDB" id="A0A4Q7MBS4"/>
<gene>
    <name evidence="2" type="ORF">EV679_3196</name>
</gene>
<protein>
    <submittedName>
        <fullName evidence="2">Uncharacterized protein</fullName>
    </submittedName>
</protein>
<accession>A0A4Q7MBS4</accession>
<comment type="caution">
    <text evidence="2">The sequence shown here is derived from an EMBL/GenBank/DDBJ whole genome shotgun (WGS) entry which is preliminary data.</text>
</comment>
<evidence type="ECO:0000313" key="3">
    <source>
        <dbReference type="Proteomes" id="UP000292039"/>
    </source>
</evidence>
<keyword evidence="1" id="KW-0472">Membrane</keyword>
<sequence>MRYILMAIGAAVVAYLLALGIRAWLSKNR</sequence>
<keyword evidence="1" id="KW-1133">Transmembrane helix</keyword>
<evidence type="ECO:0000313" key="2">
    <source>
        <dbReference type="EMBL" id="RZS65404.1"/>
    </source>
</evidence>
<name>A0A4Q7MBS4_9BURK</name>
<feature type="transmembrane region" description="Helical" evidence="1">
    <location>
        <begin position="6"/>
        <end position="25"/>
    </location>
</feature>
<reference evidence="2 3" key="1">
    <citation type="submission" date="2019-02" db="EMBL/GenBank/DDBJ databases">
        <title>Genomic Encyclopedia of Type Strains, Phase IV (KMG-IV): sequencing the most valuable type-strain genomes for metagenomic binning, comparative biology and taxonomic classification.</title>
        <authorList>
            <person name="Goeker M."/>
        </authorList>
    </citation>
    <scope>NUCLEOTIDE SEQUENCE [LARGE SCALE GENOMIC DNA]</scope>
    <source>
        <strain evidence="2 3">DSM 16618</strain>
    </source>
</reference>
<dbReference type="EMBL" id="SGWZ01000006">
    <property type="protein sequence ID" value="RZS65404.1"/>
    <property type="molecule type" value="Genomic_DNA"/>
</dbReference>
<proteinExistence type="predicted"/>
<organism evidence="2 3">
    <name type="scientific">Kerstersia gyiorum</name>
    <dbReference type="NCBI Taxonomy" id="206506"/>
    <lineage>
        <taxon>Bacteria</taxon>
        <taxon>Pseudomonadati</taxon>
        <taxon>Pseudomonadota</taxon>
        <taxon>Betaproteobacteria</taxon>
        <taxon>Burkholderiales</taxon>
        <taxon>Alcaligenaceae</taxon>
        <taxon>Kerstersia</taxon>
    </lineage>
</organism>
<keyword evidence="1" id="KW-0812">Transmembrane</keyword>